<gene>
    <name evidence="1" type="ORF">FSB_LOCUS27415</name>
</gene>
<dbReference type="AlphaFoldDB" id="A0A2N9GIY4"/>
<proteinExistence type="predicted"/>
<protein>
    <submittedName>
        <fullName evidence="1">Uncharacterized protein</fullName>
    </submittedName>
</protein>
<evidence type="ECO:0000313" key="1">
    <source>
        <dbReference type="EMBL" id="SPC99533.1"/>
    </source>
</evidence>
<organism evidence="1">
    <name type="scientific">Fagus sylvatica</name>
    <name type="common">Beechnut</name>
    <dbReference type="NCBI Taxonomy" id="28930"/>
    <lineage>
        <taxon>Eukaryota</taxon>
        <taxon>Viridiplantae</taxon>
        <taxon>Streptophyta</taxon>
        <taxon>Embryophyta</taxon>
        <taxon>Tracheophyta</taxon>
        <taxon>Spermatophyta</taxon>
        <taxon>Magnoliopsida</taxon>
        <taxon>eudicotyledons</taxon>
        <taxon>Gunneridae</taxon>
        <taxon>Pentapetalae</taxon>
        <taxon>rosids</taxon>
        <taxon>fabids</taxon>
        <taxon>Fagales</taxon>
        <taxon>Fagaceae</taxon>
        <taxon>Fagus</taxon>
    </lineage>
</organism>
<name>A0A2N9GIY4_FAGSY</name>
<reference evidence="1" key="1">
    <citation type="submission" date="2018-02" db="EMBL/GenBank/DDBJ databases">
        <authorList>
            <person name="Cohen D.B."/>
            <person name="Kent A.D."/>
        </authorList>
    </citation>
    <scope>NUCLEOTIDE SEQUENCE</scope>
</reference>
<dbReference type="EMBL" id="OIVN01001986">
    <property type="protein sequence ID" value="SPC99533.1"/>
    <property type="molecule type" value="Genomic_DNA"/>
</dbReference>
<accession>A0A2N9GIY4</accession>
<sequence>MVMDRSAVDTVLAIPTCAIKLENPSSPASLASNGQFPFTPSEISGLRMDTSVIDSTYSSHLENSEELQLGPDVTGQPKEFLQLLGQNPWNPSLSDVTADWSNLQDFEALGNFSVPPLLSDADAFLDSPEQKDMVEDFFVDAVPGAGSPSEEEKP</sequence>